<feature type="region of interest" description="Disordered" evidence="1">
    <location>
        <begin position="13"/>
        <end position="148"/>
    </location>
</feature>
<keyword evidence="3" id="KW-1185">Reference proteome</keyword>
<gene>
    <name evidence="2" type="ORF">P153DRAFT_282817</name>
</gene>
<accession>A0A6A6AMF4</accession>
<sequence length="148" mass="16461">MSLQRLTLRAKQSLSGLYSFGDTQNPSSNENTKPPSDEIKADDPINLEEFGLCTSNVSSASPDVHKSSPSRDSPSRRKRLMGSLRRIGSLRNMQSPPSKTKDRSDILTEPESPRTPVRGMRQSLALNFEESPPGRPMFEILSRDRSDS</sequence>
<reference evidence="2" key="1">
    <citation type="journal article" date="2020" name="Stud. Mycol.">
        <title>101 Dothideomycetes genomes: a test case for predicting lifestyles and emergence of pathogens.</title>
        <authorList>
            <person name="Haridas S."/>
            <person name="Albert R."/>
            <person name="Binder M."/>
            <person name="Bloem J."/>
            <person name="Labutti K."/>
            <person name="Salamov A."/>
            <person name="Andreopoulos B."/>
            <person name="Baker S."/>
            <person name="Barry K."/>
            <person name="Bills G."/>
            <person name="Bluhm B."/>
            <person name="Cannon C."/>
            <person name="Castanera R."/>
            <person name="Culley D."/>
            <person name="Daum C."/>
            <person name="Ezra D."/>
            <person name="Gonzalez J."/>
            <person name="Henrissat B."/>
            <person name="Kuo A."/>
            <person name="Liang C."/>
            <person name="Lipzen A."/>
            <person name="Lutzoni F."/>
            <person name="Magnuson J."/>
            <person name="Mondo S."/>
            <person name="Nolan M."/>
            <person name="Ohm R."/>
            <person name="Pangilinan J."/>
            <person name="Park H.-J."/>
            <person name="Ramirez L."/>
            <person name="Alfaro M."/>
            <person name="Sun H."/>
            <person name="Tritt A."/>
            <person name="Yoshinaga Y."/>
            <person name="Zwiers L.-H."/>
            <person name="Turgeon B."/>
            <person name="Goodwin S."/>
            <person name="Spatafora J."/>
            <person name="Crous P."/>
            <person name="Grigoriev I."/>
        </authorList>
    </citation>
    <scope>NUCLEOTIDE SEQUENCE</scope>
    <source>
        <strain evidence="2">CBS 119687</strain>
    </source>
</reference>
<feature type="compositionally biased region" description="Polar residues" evidence="1">
    <location>
        <begin position="13"/>
        <end position="34"/>
    </location>
</feature>
<dbReference type="EMBL" id="ML977499">
    <property type="protein sequence ID" value="KAF2133162.1"/>
    <property type="molecule type" value="Genomic_DNA"/>
</dbReference>
<organism evidence="2 3">
    <name type="scientific">Dothidotthia symphoricarpi CBS 119687</name>
    <dbReference type="NCBI Taxonomy" id="1392245"/>
    <lineage>
        <taxon>Eukaryota</taxon>
        <taxon>Fungi</taxon>
        <taxon>Dikarya</taxon>
        <taxon>Ascomycota</taxon>
        <taxon>Pezizomycotina</taxon>
        <taxon>Dothideomycetes</taxon>
        <taxon>Pleosporomycetidae</taxon>
        <taxon>Pleosporales</taxon>
        <taxon>Dothidotthiaceae</taxon>
        <taxon>Dothidotthia</taxon>
    </lineage>
</organism>
<dbReference type="Proteomes" id="UP000799771">
    <property type="component" value="Unassembled WGS sequence"/>
</dbReference>
<dbReference type="AlphaFoldDB" id="A0A6A6AMF4"/>
<dbReference type="RefSeq" id="XP_033527549.1">
    <property type="nucleotide sequence ID" value="XM_033663229.1"/>
</dbReference>
<proteinExistence type="predicted"/>
<name>A0A6A6AMF4_9PLEO</name>
<evidence type="ECO:0000313" key="3">
    <source>
        <dbReference type="Proteomes" id="UP000799771"/>
    </source>
</evidence>
<dbReference type="GeneID" id="54403661"/>
<dbReference type="OrthoDB" id="498204at2759"/>
<evidence type="ECO:0000256" key="1">
    <source>
        <dbReference type="SAM" id="MobiDB-lite"/>
    </source>
</evidence>
<protein>
    <submittedName>
        <fullName evidence="2">Uncharacterized protein</fullName>
    </submittedName>
</protein>
<evidence type="ECO:0000313" key="2">
    <source>
        <dbReference type="EMBL" id="KAF2133162.1"/>
    </source>
</evidence>